<organism evidence="2 3">
    <name type="scientific">Carpinus fangiana</name>
    <dbReference type="NCBI Taxonomy" id="176857"/>
    <lineage>
        <taxon>Eukaryota</taxon>
        <taxon>Viridiplantae</taxon>
        <taxon>Streptophyta</taxon>
        <taxon>Embryophyta</taxon>
        <taxon>Tracheophyta</taxon>
        <taxon>Spermatophyta</taxon>
        <taxon>Magnoliopsida</taxon>
        <taxon>eudicotyledons</taxon>
        <taxon>Gunneridae</taxon>
        <taxon>Pentapetalae</taxon>
        <taxon>rosids</taxon>
        <taxon>fabids</taxon>
        <taxon>Fagales</taxon>
        <taxon>Betulaceae</taxon>
        <taxon>Carpinus</taxon>
    </lineage>
</organism>
<comment type="caution">
    <text evidence="2">The sequence shown here is derived from an EMBL/GenBank/DDBJ whole genome shotgun (WGS) entry which is preliminary data.</text>
</comment>
<evidence type="ECO:0000313" key="2">
    <source>
        <dbReference type="EMBL" id="KAD7287618.1"/>
    </source>
</evidence>
<dbReference type="OrthoDB" id="672127at2759"/>
<keyword evidence="1" id="KW-0472">Membrane</keyword>
<evidence type="ECO:0000313" key="3">
    <source>
        <dbReference type="Proteomes" id="UP000327013"/>
    </source>
</evidence>
<dbReference type="InterPro" id="IPR004158">
    <property type="entry name" value="DUF247_pln"/>
</dbReference>
<keyword evidence="1" id="KW-1133">Transmembrane helix</keyword>
<dbReference type="PANTHER" id="PTHR31170">
    <property type="entry name" value="BNAC04G53230D PROTEIN"/>
    <property type="match status" value="1"/>
</dbReference>
<protein>
    <submittedName>
        <fullName evidence="2">Uncharacterized protein</fullName>
    </submittedName>
</protein>
<evidence type="ECO:0000256" key="1">
    <source>
        <dbReference type="SAM" id="Phobius"/>
    </source>
</evidence>
<dbReference type="AlphaFoldDB" id="A0A5N6PXP8"/>
<accession>A0A5N6PXP8</accession>
<proteinExistence type="predicted"/>
<dbReference type="Proteomes" id="UP000327013">
    <property type="component" value="Unassembled WGS sequence"/>
</dbReference>
<dbReference type="PANTHER" id="PTHR31170:SF17">
    <property type="match status" value="1"/>
</dbReference>
<dbReference type="EMBL" id="VIBQ01002971">
    <property type="protein sequence ID" value="KAD7287618.1"/>
    <property type="molecule type" value="Genomic_DNA"/>
</dbReference>
<name>A0A5N6PXP8_9ROSI</name>
<reference evidence="2 3" key="1">
    <citation type="submission" date="2019-06" db="EMBL/GenBank/DDBJ databases">
        <title>A chromosomal-level reference genome of Carpinus fangiana (Coryloideae, Betulaceae).</title>
        <authorList>
            <person name="Yang X."/>
            <person name="Wang Z."/>
            <person name="Zhang L."/>
            <person name="Hao G."/>
            <person name="Liu J."/>
            <person name="Yang Y."/>
        </authorList>
    </citation>
    <scope>NUCLEOTIDE SEQUENCE [LARGE SCALE GENOMIC DNA]</scope>
    <source>
        <strain evidence="2">Cfa_2016G</strain>
        <tissue evidence="2">Leaf</tissue>
    </source>
</reference>
<gene>
    <name evidence="2" type="ORF">FH972_027321</name>
</gene>
<keyword evidence="3" id="KW-1185">Reference proteome</keyword>
<dbReference type="Pfam" id="PF03140">
    <property type="entry name" value="DUF247"/>
    <property type="match status" value="1"/>
</dbReference>
<feature type="transmembrane region" description="Helical" evidence="1">
    <location>
        <begin position="184"/>
        <end position="207"/>
    </location>
</feature>
<keyword evidence="1" id="KW-0812">Transmembrane</keyword>
<sequence length="209" mass="24361">MNIKGIKHLVDLLRKLSTLSTEENEEKEERISRWQSLPSATSLVEAGIIFKRGASRSILDVKFIDGVLEIPPLPIHETTETIFRNLISYEQYHPKCEARVTSYVVLLDSLIDTANDINILYENHIIDHKLNPQDSAQFFNKLYNGTYVNHYYYNNLSQQVNDFCRCRFPRWRAVLVRNYFNTPWSVLSALATIILLIMTCLQTLYCIKK</sequence>